<keyword evidence="4" id="KW-1185">Reference proteome</keyword>
<evidence type="ECO:0000313" key="4">
    <source>
        <dbReference type="Proteomes" id="UP001565368"/>
    </source>
</evidence>
<feature type="region of interest" description="Disordered" evidence="1">
    <location>
        <begin position="101"/>
        <end position="192"/>
    </location>
</feature>
<evidence type="ECO:0000313" key="3">
    <source>
        <dbReference type="EMBL" id="KAL1406482.1"/>
    </source>
</evidence>
<dbReference type="RefSeq" id="XP_069206426.1">
    <property type="nucleotide sequence ID" value="XM_069356585.1"/>
</dbReference>
<evidence type="ECO:0000256" key="2">
    <source>
        <dbReference type="SAM" id="SignalP"/>
    </source>
</evidence>
<sequence length="211" mass="23139">MVIVETILLVGALGFVAHSLHERQQIARAQFGVKPPHKDHQKKSIRGLPLIPKTSSDVYIEYKRSRGTRDEELAGKLDVLEKQLAQFAPLFYEVREDYRLRESTSLPPSPKSLKNRRLSRLSDVSDSIRPSPMSLSPAKGPGDYGEAGPSVRRRSNNGKLSPGGISPGGLPGPSANGKSEIPPPYTADDEVRAHRMEVWNGQSVNRVEGVA</sequence>
<comment type="caution">
    <text evidence="3">The sequence shown here is derived from an EMBL/GenBank/DDBJ whole genome shotgun (WGS) entry which is preliminary data.</text>
</comment>
<dbReference type="GeneID" id="95989225"/>
<proteinExistence type="predicted"/>
<feature type="chain" id="PRO_5045125187" evidence="2">
    <location>
        <begin position="20"/>
        <end position="211"/>
    </location>
</feature>
<organism evidence="3 4">
    <name type="scientific">Vanrija albida</name>
    <dbReference type="NCBI Taxonomy" id="181172"/>
    <lineage>
        <taxon>Eukaryota</taxon>
        <taxon>Fungi</taxon>
        <taxon>Dikarya</taxon>
        <taxon>Basidiomycota</taxon>
        <taxon>Agaricomycotina</taxon>
        <taxon>Tremellomycetes</taxon>
        <taxon>Trichosporonales</taxon>
        <taxon>Trichosporonaceae</taxon>
        <taxon>Vanrija</taxon>
    </lineage>
</organism>
<dbReference type="Proteomes" id="UP001565368">
    <property type="component" value="Unassembled WGS sequence"/>
</dbReference>
<accession>A0ABR3PVK9</accession>
<feature type="signal peptide" evidence="2">
    <location>
        <begin position="1"/>
        <end position="19"/>
    </location>
</feature>
<protein>
    <submittedName>
        <fullName evidence="3">Uncharacterized protein</fullName>
    </submittedName>
</protein>
<dbReference type="EMBL" id="JBBXJM010000006">
    <property type="protein sequence ID" value="KAL1406482.1"/>
    <property type="molecule type" value="Genomic_DNA"/>
</dbReference>
<gene>
    <name evidence="3" type="ORF">Q8F55_008182</name>
</gene>
<keyword evidence="2" id="KW-0732">Signal</keyword>
<evidence type="ECO:0000256" key="1">
    <source>
        <dbReference type="SAM" id="MobiDB-lite"/>
    </source>
</evidence>
<name>A0ABR3PVK9_9TREE</name>
<reference evidence="3 4" key="1">
    <citation type="submission" date="2023-08" db="EMBL/GenBank/DDBJ databases">
        <title>Annotated Genome Sequence of Vanrija albida AlHP1.</title>
        <authorList>
            <person name="Herzog R."/>
        </authorList>
    </citation>
    <scope>NUCLEOTIDE SEQUENCE [LARGE SCALE GENOMIC DNA]</scope>
    <source>
        <strain evidence="3 4">AlHP1</strain>
    </source>
</reference>